<gene>
    <name evidence="4" type="ORF">BA177_01680</name>
</gene>
<dbReference type="InterPro" id="IPR001647">
    <property type="entry name" value="HTH_TetR"/>
</dbReference>
<evidence type="ECO:0000313" key="5">
    <source>
        <dbReference type="Proteomes" id="UP000092695"/>
    </source>
</evidence>
<dbReference type="Proteomes" id="UP000092695">
    <property type="component" value="Chromosome"/>
</dbReference>
<keyword evidence="1 2" id="KW-0238">DNA-binding</keyword>
<name>A0A193LC61_9GAMM</name>
<dbReference type="GO" id="GO:0003700">
    <property type="term" value="F:DNA-binding transcription factor activity"/>
    <property type="evidence" value="ECO:0007669"/>
    <property type="project" value="TreeGrafter"/>
</dbReference>
<evidence type="ECO:0000313" key="4">
    <source>
        <dbReference type="EMBL" id="ANO50097.1"/>
    </source>
</evidence>
<dbReference type="PANTHER" id="PTHR30055:SF226">
    <property type="entry name" value="HTH-TYPE TRANSCRIPTIONAL REGULATOR PKSA"/>
    <property type="match status" value="1"/>
</dbReference>
<accession>A0A193LC61</accession>
<dbReference type="Pfam" id="PF00440">
    <property type="entry name" value="TetR_N"/>
    <property type="match status" value="1"/>
</dbReference>
<dbReference type="RefSeq" id="WP_068612172.1">
    <property type="nucleotide sequence ID" value="NZ_CP016268.1"/>
</dbReference>
<keyword evidence="5" id="KW-1185">Reference proteome</keyword>
<dbReference type="Gene3D" id="1.10.357.10">
    <property type="entry name" value="Tetracycline Repressor, domain 2"/>
    <property type="match status" value="1"/>
</dbReference>
<dbReference type="PROSITE" id="PS50977">
    <property type="entry name" value="HTH_TETR_2"/>
    <property type="match status" value="1"/>
</dbReference>
<protein>
    <recommendedName>
        <fullName evidence="3">HTH tetR-type domain-containing protein</fullName>
    </recommendedName>
</protein>
<proteinExistence type="predicted"/>
<dbReference type="AlphaFoldDB" id="A0A193LC61"/>
<evidence type="ECO:0000259" key="3">
    <source>
        <dbReference type="PROSITE" id="PS50977"/>
    </source>
</evidence>
<dbReference type="EMBL" id="CP016268">
    <property type="protein sequence ID" value="ANO50097.1"/>
    <property type="molecule type" value="Genomic_DNA"/>
</dbReference>
<evidence type="ECO:0000256" key="1">
    <source>
        <dbReference type="ARBA" id="ARBA00023125"/>
    </source>
</evidence>
<feature type="domain" description="HTH tetR-type" evidence="3">
    <location>
        <begin position="19"/>
        <end position="79"/>
    </location>
</feature>
<feature type="DNA-binding region" description="H-T-H motif" evidence="2">
    <location>
        <begin position="42"/>
        <end position="61"/>
    </location>
</feature>
<dbReference type="PANTHER" id="PTHR30055">
    <property type="entry name" value="HTH-TYPE TRANSCRIPTIONAL REGULATOR RUTR"/>
    <property type="match status" value="1"/>
</dbReference>
<dbReference type="GO" id="GO:0000976">
    <property type="term" value="F:transcription cis-regulatory region binding"/>
    <property type="evidence" value="ECO:0007669"/>
    <property type="project" value="TreeGrafter"/>
</dbReference>
<dbReference type="SUPFAM" id="SSF46689">
    <property type="entry name" value="Homeodomain-like"/>
    <property type="match status" value="1"/>
</dbReference>
<dbReference type="InterPro" id="IPR009057">
    <property type="entry name" value="Homeodomain-like_sf"/>
</dbReference>
<dbReference type="KEGG" id="woc:BA177_01680"/>
<organism evidence="4 5">
    <name type="scientific">Woeseia oceani</name>
    <dbReference type="NCBI Taxonomy" id="1548547"/>
    <lineage>
        <taxon>Bacteria</taxon>
        <taxon>Pseudomonadati</taxon>
        <taxon>Pseudomonadota</taxon>
        <taxon>Gammaproteobacteria</taxon>
        <taxon>Woeseiales</taxon>
        <taxon>Woeseiaceae</taxon>
        <taxon>Woeseia</taxon>
    </lineage>
</organism>
<dbReference type="OrthoDB" id="6860332at2"/>
<sequence>MGKEKTTGVVRTELTSKGSRRVNQILEASSAIIAKNGFRALNKRSVASWLNISDGNVSYYFPTKESLWLAVIDHELSEYYRRHHPESEVDENDPQAAFDDYVSRWIDEYQDPTVRVFFSQIISVAESSSRIASKRDEIYESFTEALLGFARRLEPDVQAKELERRVLTAIAVLEGLHTVSAFRPTLFADDSRYKRRIVSLVNSIVRGDVN</sequence>
<reference evidence="4 5" key="1">
    <citation type="submission" date="2016-06" db="EMBL/GenBank/DDBJ databases">
        <title>Complete genome sequence of a deep-branching marine Gamma Proteobacterium Woeseia oceani type strain XK5.</title>
        <authorList>
            <person name="Mu D."/>
            <person name="Du Z."/>
        </authorList>
    </citation>
    <scope>NUCLEOTIDE SEQUENCE [LARGE SCALE GENOMIC DNA]</scope>
    <source>
        <strain evidence="4 5">XK5</strain>
    </source>
</reference>
<dbReference type="InterPro" id="IPR050109">
    <property type="entry name" value="HTH-type_TetR-like_transc_reg"/>
</dbReference>
<evidence type="ECO:0000256" key="2">
    <source>
        <dbReference type="PROSITE-ProRule" id="PRU00335"/>
    </source>
</evidence>